<keyword evidence="4 6" id="KW-0802">TPR repeat</keyword>
<dbReference type="EMBL" id="JACQXR010000145">
    <property type="protein sequence ID" value="MBI4727662.1"/>
    <property type="molecule type" value="Genomic_DNA"/>
</dbReference>
<dbReference type="InterPro" id="IPR019734">
    <property type="entry name" value="TPR_rpt"/>
</dbReference>
<gene>
    <name evidence="7" type="ORF">HY768_10680</name>
</gene>
<name>A0A933ID72_UNCT6</name>
<evidence type="ECO:0000256" key="1">
    <source>
        <dbReference type="ARBA" id="ARBA00004496"/>
    </source>
</evidence>
<evidence type="ECO:0000256" key="5">
    <source>
        <dbReference type="ARBA" id="ARBA00038253"/>
    </source>
</evidence>
<evidence type="ECO:0000256" key="3">
    <source>
        <dbReference type="ARBA" id="ARBA00022737"/>
    </source>
</evidence>
<dbReference type="Gene3D" id="1.25.40.10">
    <property type="entry name" value="Tetratricopeptide repeat domain"/>
    <property type="match status" value="1"/>
</dbReference>
<keyword evidence="2" id="KW-0963">Cytoplasm</keyword>
<evidence type="ECO:0000256" key="2">
    <source>
        <dbReference type="ARBA" id="ARBA00022490"/>
    </source>
</evidence>
<protein>
    <submittedName>
        <fullName evidence="7">Tetratricopeptide repeat protein</fullName>
    </submittedName>
</protein>
<comment type="subcellular location">
    <subcellularLocation>
        <location evidence="1">Cytoplasm</location>
    </subcellularLocation>
</comment>
<comment type="caution">
    <text evidence="7">The sequence shown here is derived from an EMBL/GenBank/DDBJ whole genome shotgun (WGS) entry which is preliminary data.</text>
</comment>
<sequence length="260" mass="28882">MYLLSSSKDCSVYLCYGIQVYHLQGKYEQAIAHCRSKLALSTTMGDRVGICYTLGNLGNALDELGRIDEALACFRQYYDLALSLGDKLNLSRAFSNLGKIFEKKGQPAQALDQYDKAITLAREQGLGQELCEFLHLKAGFLHRTGKTASADEFNRQAWDLAQHLNSPGLMLMVRIQKSELLAETDPGAALALLGKLDPLDESDRAEIAYLTYRADGKEARRQKALELYRELCRLAPCVKNKERLAELEQGPVSLPDNCGA</sequence>
<organism evidence="7 8">
    <name type="scientific">candidate division TA06 bacterium</name>
    <dbReference type="NCBI Taxonomy" id="2250710"/>
    <lineage>
        <taxon>Bacteria</taxon>
        <taxon>Bacteria division TA06</taxon>
    </lineage>
</organism>
<dbReference type="Pfam" id="PF13424">
    <property type="entry name" value="TPR_12"/>
    <property type="match status" value="1"/>
</dbReference>
<dbReference type="GO" id="GO:0005737">
    <property type="term" value="C:cytoplasm"/>
    <property type="evidence" value="ECO:0007669"/>
    <property type="project" value="UniProtKB-SubCell"/>
</dbReference>
<evidence type="ECO:0000256" key="6">
    <source>
        <dbReference type="PROSITE-ProRule" id="PRU00339"/>
    </source>
</evidence>
<dbReference type="SMART" id="SM00028">
    <property type="entry name" value="TPR"/>
    <property type="match status" value="3"/>
</dbReference>
<dbReference type="AlphaFoldDB" id="A0A933ID72"/>
<dbReference type="Pfam" id="PF13181">
    <property type="entry name" value="TPR_8"/>
    <property type="match status" value="1"/>
</dbReference>
<evidence type="ECO:0000313" key="7">
    <source>
        <dbReference type="EMBL" id="MBI4727662.1"/>
    </source>
</evidence>
<dbReference type="SUPFAM" id="SSF48452">
    <property type="entry name" value="TPR-like"/>
    <property type="match status" value="1"/>
</dbReference>
<evidence type="ECO:0000313" key="8">
    <source>
        <dbReference type="Proteomes" id="UP000736328"/>
    </source>
</evidence>
<dbReference type="PROSITE" id="PS50005">
    <property type="entry name" value="TPR"/>
    <property type="match status" value="1"/>
</dbReference>
<dbReference type="Proteomes" id="UP000736328">
    <property type="component" value="Unassembled WGS sequence"/>
</dbReference>
<proteinExistence type="inferred from homology"/>
<dbReference type="InterPro" id="IPR051476">
    <property type="entry name" value="Bac_ResReg_Asp_Phosphatase"/>
</dbReference>
<comment type="similarity">
    <text evidence="5">Belongs to the Rap family.</text>
</comment>
<dbReference type="PANTHER" id="PTHR46630:SF1">
    <property type="entry name" value="TETRATRICOPEPTIDE REPEAT PROTEIN 29"/>
    <property type="match status" value="1"/>
</dbReference>
<dbReference type="PANTHER" id="PTHR46630">
    <property type="entry name" value="TETRATRICOPEPTIDE REPEAT PROTEIN 29"/>
    <property type="match status" value="1"/>
</dbReference>
<accession>A0A933ID72</accession>
<reference evidence="7" key="1">
    <citation type="submission" date="2020-07" db="EMBL/GenBank/DDBJ databases">
        <title>Huge and variable diversity of episymbiotic CPR bacteria and DPANN archaea in groundwater ecosystems.</title>
        <authorList>
            <person name="He C.Y."/>
            <person name="Keren R."/>
            <person name="Whittaker M."/>
            <person name="Farag I.F."/>
            <person name="Doudna J."/>
            <person name="Cate J.H.D."/>
            <person name="Banfield J.F."/>
        </authorList>
    </citation>
    <scope>NUCLEOTIDE SEQUENCE</scope>
    <source>
        <strain evidence="7">NC_groundwater_1520_Pr4_B-0.1um_53_5</strain>
    </source>
</reference>
<evidence type="ECO:0000256" key="4">
    <source>
        <dbReference type="ARBA" id="ARBA00022803"/>
    </source>
</evidence>
<keyword evidence="3" id="KW-0677">Repeat</keyword>
<dbReference type="InterPro" id="IPR011990">
    <property type="entry name" value="TPR-like_helical_dom_sf"/>
</dbReference>
<feature type="repeat" description="TPR" evidence="6">
    <location>
        <begin position="91"/>
        <end position="124"/>
    </location>
</feature>